<evidence type="ECO:0000313" key="2">
    <source>
        <dbReference type="EnsemblPlants" id="OMERI06G16290.1"/>
    </source>
</evidence>
<name>A0A0E0E1Z1_9ORYZ</name>
<keyword evidence="3" id="KW-1185">Reference proteome</keyword>
<feature type="region of interest" description="Disordered" evidence="1">
    <location>
        <begin position="141"/>
        <end position="175"/>
    </location>
</feature>
<sequence length="175" mass="19127">MGLHRPARSLLCNDGIGRRHSEAHGDRASRSGRCLARSMKGIGNRGQSHGGSRHMGKGIQMGCRRCYLDVAAPGRRRRRRRHSTVTRRRRKARRHAPNGTLIPVTAAMVGAAELLCPGWRWSSSGTRIVGAPCRRFFRVGPPLTADPKNTADGDRDAPPPRMRAGVGWGGGRGRL</sequence>
<dbReference type="EnsemblPlants" id="OMERI06G16290.1">
    <property type="protein sequence ID" value="OMERI06G16290.1"/>
    <property type="gene ID" value="OMERI06G16290"/>
</dbReference>
<dbReference type="Proteomes" id="UP000008021">
    <property type="component" value="Chromosome 6"/>
</dbReference>
<accession>A0A0E0E1Z1</accession>
<organism evidence="2">
    <name type="scientific">Oryza meridionalis</name>
    <dbReference type="NCBI Taxonomy" id="40149"/>
    <lineage>
        <taxon>Eukaryota</taxon>
        <taxon>Viridiplantae</taxon>
        <taxon>Streptophyta</taxon>
        <taxon>Embryophyta</taxon>
        <taxon>Tracheophyta</taxon>
        <taxon>Spermatophyta</taxon>
        <taxon>Magnoliopsida</taxon>
        <taxon>Liliopsida</taxon>
        <taxon>Poales</taxon>
        <taxon>Poaceae</taxon>
        <taxon>BOP clade</taxon>
        <taxon>Oryzoideae</taxon>
        <taxon>Oryzeae</taxon>
        <taxon>Oryzinae</taxon>
        <taxon>Oryza</taxon>
    </lineage>
</organism>
<feature type="region of interest" description="Disordered" evidence="1">
    <location>
        <begin position="74"/>
        <end position="97"/>
    </location>
</feature>
<protein>
    <submittedName>
        <fullName evidence="2">Uncharacterized protein</fullName>
    </submittedName>
</protein>
<dbReference type="Gramene" id="OMERI06G16290.1">
    <property type="protein sequence ID" value="OMERI06G16290.1"/>
    <property type="gene ID" value="OMERI06G16290"/>
</dbReference>
<proteinExistence type="predicted"/>
<feature type="compositionally biased region" description="Basic and acidic residues" evidence="1">
    <location>
        <begin position="149"/>
        <end position="158"/>
    </location>
</feature>
<feature type="compositionally biased region" description="Basic residues" evidence="1">
    <location>
        <begin position="74"/>
        <end position="96"/>
    </location>
</feature>
<evidence type="ECO:0000256" key="1">
    <source>
        <dbReference type="SAM" id="MobiDB-lite"/>
    </source>
</evidence>
<reference evidence="2" key="1">
    <citation type="submission" date="2015-04" db="UniProtKB">
        <authorList>
            <consortium name="EnsemblPlants"/>
        </authorList>
    </citation>
    <scope>IDENTIFICATION</scope>
</reference>
<dbReference type="AlphaFoldDB" id="A0A0E0E1Z1"/>
<evidence type="ECO:0000313" key="3">
    <source>
        <dbReference type="Proteomes" id="UP000008021"/>
    </source>
</evidence>
<feature type="compositionally biased region" description="Gly residues" evidence="1">
    <location>
        <begin position="166"/>
        <end position="175"/>
    </location>
</feature>
<dbReference type="HOGENOM" id="CLU_1534937_0_0_1"/>
<reference evidence="2" key="2">
    <citation type="submission" date="2018-05" db="EMBL/GenBank/DDBJ databases">
        <title>OmerRS3 (Oryza meridionalis Reference Sequence Version 3).</title>
        <authorList>
            <person name="Zhang J."/>
            <person name="Kudrna D."/>
            <person name="Lee S."/>
            <person name="Talag J."/>
            <person name="Welchert J."/>
            <person name="Wing R.A."/>
        </authorList>
    </citation>
    <scope>NUCLEOTIDE SEQUENCE [LARGE SCALE GENOMIC DNA]</scope>
    <source>
        <strain evidence="2">cv. OR44</strain>
    </source>
</reference>